<reference evidence="2 3" key="1">
    <citation type="submission" date="2019-04" db="EMBL/GenBank/DDBJ databases">
        <title>Lewinella litorea sp. nov., isolated from a marine sand.</title>
        <authorList>
            <person name="Yoon J.-H."/>
        </authorList>
    </citation>
    <scope>NUCLEOTIDE SEQUENCE [LARGE SCALE GENOMIC DNA]</scope>
    <source>
        <strain evidence="2 3">HSMS-39</strain>
    </source>
</reference>
<comment type="caution">
    <text evidence="2">The sequence shown here is derived from an EMBL/GenBank/DDBJ whole genome shotgun (WGS) entry which is preliminary data.</text>
</comment>
<accession>A0A4S4NAF6</accession>
<dbReference type="Proteomes" id="UP000308528">
    <property type="component" value="Unassembled WGS sequence"/>
</dbReference>
<evidence type="ECO:0000313" key="3">
    <source>
        <dbReference type="Proteomes" id="UP000308528"/>
    </source>
</evidence>
<dbReference type="EMBL" id="SRSF01000013">
    <property type="protein sequence ID" value="THH34961.1"/>
    <property type="molecule type" value="Genomic_DNA"/>
</dbReference>
<name>A0A4S4NAF6_9BACT</name>
<evidence type="ECO:0000313" key="2">
    <source>
        <dbReference type="EMBL" id="THH34961.1"/>
    </source>
</evidence>
<proteinExistence type="predicted"/>
<gene>
    <name evidence="2" type="ORF">E4021_16735</name>
</gene>
<sequence length="167" mass="18632">MKRGNPTAAARFFRGRKGTQQYVMPPPPPDQSTPSPDEQLARAYRNAVYVVNGFDLKIDEPHPDFDAWLTERGHHHYLILTAYNPYSTPLPAAVNAERHATLLHLLEARNFSFTAASGSDPEGGWPEELGVCLLDVPREQAYAIGRIYQQHAVVEGQRGGTPDLVWL</sequence>
<protein>
    <submittedName>
        <fullName evidence="2">DUF3293 domain-containing protein</fullName>
    </submittedName>
</protein>
<dbReference type="Pfam" id="PF11697">
    <property type="entry name" value="DUF3293"/>
    <property type="match status" value="1"/>
</dbReference>
<dbReference type="AlphaFoldDB" id="A0A4S4NAF6"/>
<feature type="region of interest" description="Disordered" evidence="1">
    <location>
        <begin position="1"/>
        <end position="38"/>
    </location>
</feature>
<evidence type="ECO:0000256" key="1">
    <source>
        <dbReference type="SAM" id="MobiDB-lite"/>
    </source>
</evidence>
<organism evidence="2 3">
    <name type="scientific">Neolewinella litorea</name>
    <dbReference type="NCBI Taxonomy" id="2562452"/>
    <lineage>
        <taxon>Bacteria</taxon>
        <taxon>Pseudomonadati</taxon>
        <taxon>Bacteroidota</taxon>
        <taxon>Saprospiria</taxon>
        <taxon>Saprospirales</taxon>
        <taxon>Lewinellaceae</taxon>
        <taxon>Neolewinella</taxon>
    </lineage>
</organism>
<dbReference type="OrthoDB" id="1493624at2"/>
<keyword evidence="3" id="KW-1185">Reference proteome</keyword>
<dbReference type="InterPro" id="IPR021710">
    <property type="entry name" value="DUF3293"/>
</dbReference>